<evidence type="ECO:0000256" key="6">
    <source>
        <dbReference type="ARBA" id="ARBA00022692"/>
    </source>
</evidence>
<dbReference type="NCBIfam" id="TIGR02532">
    <property type="entry name" value="IV_pilin_GFxxxE"/>
    <property type="match status" value="1"/>
</dbReference>
<dbReference type="RefSeq" id="WP_224440906.1">
    <property type="nucleotide sequence ID" value="NZ_CP083911.1"/>
</dbReference>
<keyword evidence="6" id="KW-0812">Transmembrane</keyword>
<evidence type="ECO:0000256" key="8">
    <source>
        <dbReference type="ARBA" id="ARBA00023136"/>
    </source>
</evidence>
<dbReference type="GO" id="GO:0005886">
    <property type="term" value="C:plasma membrane"/>
    <property type="evidence" value="ECO:0007669"/>
    <property type="project" value="UniProtKB-SubCell"/>
</dbReference>
<dbReference type="PROSITE" id="PS00409">
    <property type="entry name" value="PROKAR_NTER_METHYL"/>
    <property type="match status" value="1"/>
</dbReference>
<dbReference type="Proteomes" id="UP000317763">
    <property type="component" value="Unassembled WGS sequence"/>
</dbReference>
<keyword evidence="11" id="KW-1185">Reference proteome</keyword>
<reference evidence="10 11" key="1">
    <citation type="submission" date="2019-07" db="EMBL/GenBank/DDBJ databases">
        <title>Tepidimonas taiwanensis I1-1 draft genome.</title>
        <authorList>
            <person name="Da Costa M.S."/>
            <person name="Froufe H.J.C."/>
            <person name="Egas C."/>
            <person name="Albuquerque L."/>
        </authorList>
    </citation>
    <scope>NUCLEOTIDE SEQUENCE [LARGE SCALE GENOMIC DNA]</scope>
    <source>
        <strain evidence="10 11">I1-1</strain>
    </source>
</reference>
<feature type="domain" description="Type II secretion system protein GspI C-terminal" evidence="9">
    <location>
        <begin position="57"/>
        <end position="131"/>
    </location>
</feature>
<dbReference type="InterPro" id="IPR010052">
    <property type="entry name" value="T2SS_protein-GspI"/>
</dbReference>
<dbReference type="Pfam" id="PF02501">
    <property type="entry name" value="T2SSI"/>
    <property type="match status" value="1"/>
</dbReference>
<dbReference type="Gene3D" id="3.30.1300.30">
    <property type="entry name" value="GSPII I/J protein-like"/>
    <property type="match status" value="1"/>
</dbReference>
<evidence type="ECO:0000256" key="7">
    <source>
        <dbReference type="ARBA" id="ARBA00022989"/>
    </source>
</evidence>
<evidence type="ECO:0000256" key="2">
    <source>
        <dbReference type="ARBA" id="ARBA00008358"/>
    </source>
</evidence>
<keyword evidence="8" id="KW-0472">Membrane</keyword>
<protein>
    <submittedName>
        <fullName evidence="10">GspI: type II secretion system protein I</fullName>
    </submittedName>
</protein>
<dbReference type="PANTHER" id="PTHR38779">
    <property type="entry name" value="TYPE II SECRETION SYSTEM PROTEIN I-RELATED"/>
    <property type="match status" value="1"/>
</dbReference>
<dbReference type="GO" id="GO:0015627">
    <property type="term" value="C:type II protein secretion system complex"/>
    <property type="evidence" value="ECO:0007669"/>
    <property type="project" value="InterPro"/>
</dbReference>
<evidence type="ECO:0000256" key="1">
    <source>
        <dbReference type="ARBA" id="ARBA00004377"/>
    </source>
</evidence>
<evidence type="ECO:0000256" key="3">
    <source>
        <dbReference type="ARBA" id="ARBA00022475"/>
    </source>
</evidence>
<dbReference type="PANTHER" id="PTHR38779:SF2">
    <property type="entry name" value="TYPE II SECRETION SYSTEM PROTEIN I-RELATED"/>
    <property type="match status" value="1"/>
</dbReference>
<keyword evidence="5" id="KW-0997">Cell inner membrane</keyword>
<dbReference type="InterPro" id="IPR003413">
    <property type="entry name" value="T2SS_GspI_C"/>
</dbReference>
<dbReference type="AlphaFoldDB" id="A0A554X378"/>
<sequence>MKDRGMDTRGRWARRRSAGFTLVEVLAALAVMAVALAAGSQASAALTRLAERQTLQWLAQRCAENALVAVRLDPVYPAPGIRTEACAQGGQRFTVVLDTGTTPNPSFRRLQVRVALADRPDETLLRTTTIVGRH</sequence>
<dbReference type="Pfam" id="PF07963">
    <property type="entry name" value="N_methyl"/>
    <property type="match status" value="1"/>
</dbReference>
<dbReference type="STRING" id="307486.GCA_000807215_02364"/>
<comment type="caution">
    <text evidence="10">The sequence shown here is derived from an EMBL/GenBank/DDBJ whole genome shotgun (WGS) entry which is preliminary data.</text>
</comment>
<keyword evidence="3" id="KW-1003">Cell membrane</keyword>
<dbReference type="GO" id="GO:0015628">
    <property type="term" value="P:protein secretion by the type II secretion system"/>
    <property type="evidence" value="ECO:0007669"/>
    <property type="project" value="InterPro"/>
</dbReference>
<evidence type="ECO:0000313" key="10">
    <source>
        <dbReference type="EMBL" id="TSE30292.1"/>
    </source>
</evidence>
<keyword evidence="4" id="KW-0488">Methylation</keyword>
<gene>
    <name evidence="10" type="ORF">Ttaiw_01989</name>
</gene>
<name>A0A554X378_9BURK</name>
<comment type="subcellular location">
    <subcellularLocation>
        <location evidence="1">Cell inner membrane</location>
        <topology evidence="1">Single-pass membrane protein</topology>
    </subcellularLocation>
</comment>
<dbReference type="EMBL" id="VJOM01000024">
    <property type="protein sequence ID" value="TSE30292.1"/>
    <property type="molecule type" value="Genomic_DNA"/>
</dbReference>
<proteinExistence type="inferred from homology"/>
<dbReference type="SUPFAM" id="SSF54523">
    <property type="entry name" value="Pili subunits"/>
    <property type="match status" value="1"/>
</dbReference>
<accession>A0A554X378</accession>
<keyword evidence="7" id="KW-1133">Transmembrane helix</keyword>
<organism evidence="10 11">
    <name type="scientific">Tepidimonas taiwanensis</name>
    <dbReference type="NCBI Taxonomy" id="307486"/>
    <lineage>
        <taxon>Bacteria</taxon>
        <taxon>Pseudomonadati</taxon>
        <taxon>Pseudomonadota</taxon>
        <taxon>Betaproteobacteria</taxon>
        <taxon>Burkholderiales</taxon>
        <taxon>Tepidimonas</taxon>
    </lineage>
</organism>
<dbReference type="InterPro" id="IPR012902">
    <property type="entry name" value="N_methyl_site"/>
</dbReference>
<comment type="similarity">
    <text evidence="2">Belongs to the GSP I family.</text>
</comment>
<evidence type="ECO:0000259" key="9">
    <source>
        <dbReference type="Pfam" id="PF02501"/>
    </source>
</evidence>
<evidence type="ECO:0000313" key="11">
    <source>
        <dbReference type="Proteomes" id="UP000317763"/>
    </source>
</evidence>
<dbReference type="InterPro" id="IPR045584">
    <property type="entry name" value="Pilin-like"/>
</dbReference>
<evidence type="ECO:0000256" key="4">
    <source>
        <dbReference type="ARBA" id="ARBA00022481"/>
    </source>
</evidence>
<evidence type="ECO:0000256" key="5">
    <source>
        <dbReference type="ARBA" id="ARBA00022519"/>
    </source>
</evidence>